<dbReference type="EMBL" id="FOYR01000001">
    <property type="protein sequence ID" value="SFR37136.1"/>
    <property type="molecule type" value="Genomic_DNA"/>
</dbReference>
<evidence type="ECO:0000313" key="2">
    <source>
        <dbReference type="EMBL" id="SFR37136.1"/>
    </source>
</evidence>
<dbReference type="AlphaFoldDB" id="A0A1I6G4M3"/>
<feature type="compositionally biased region" description="Basic and acidic residues" evidence="1">
    <location>
        <begin position="122"/>
        <end position="143"/>
    </location>
</feature>
<reference evidence="3" key="1">
    <citation type="submission" date="2016-10" db="EMBL/GenBank/DDBJ databases">
        <authorList>
            <person name="Varghese N."/>
            <person name="Submissions S."/>
        </authorList>
    </citation>
    <scope>NUCLEOTIDE SEQUENCE [LARGE SCALE GENOMIC DNA]</scope>
    <source>
        <strain evidence="3">CL127</strain>
    </source>
</reference>
<evidence type="ECO:0000256" key="1">
    <source>
        <dbReference type="SAM" id="MobiDB-lite"/>
    </source>
</evidence>
<proteinExistence type="predicted"/>
<name>A0A1I6G4M3_9MICO</name>
<accession>A0A1I6G4M3</accession>
<dbReference type="RefSeq" id="WP_091735414.1">
    <property type="nucleotide sequence ID" value="NZ_FOYR01000001.1"/>
</dbReference>
<organism evidence="2 3">
    <name type="scientific">Microbacterium azadirachtae</name>
    <dbReference type="NCBI Taxonomy" id="582680"/>
    <lineage>
        <taxon>Bacteria</taxon>
        <taxon>Bacillati</taxon>
        <taxon>Actinomycetota</taxon>
        <taxon>Actinomycetes</taxon>
        <taxon>Micrococcales</taxon>
        <taxon>Microbacteriaceae</taxon>
        <taxon>Microbacterium</taxon>
    </lineage>
</organism>
<evidence type="ECO:0000313" key="3">
    <source>
        <dbReference type="Proteomes" id="UP000198877"/>
    </source>
</evidence>
<dbReference type="Proteomes" id="UP000198877">
    <property type="component" value="Unassembled WGS sequence"/>
</dbReference>
<feature type="region of interest" description="Disordered" evidence="1">
    <location>
        <begin position="122"/>
        <end position="149"/>
    </location>
</feature>
<sequence length="149" mass="16550">MSTEYDAEARVESPVMTSELDEGIQRALTRGRTFAASLPTHAWMTLNQVADAERMSVEALLARGAGQGLLHRWRTQRALHHLLSRGYLRRDGEHVIPTVCGIGAIRPYMSMDPTSSAFPALRERRRQELAAERTGADARDGSRAHGAQR</sequence>
<protein>
    <submittedName>
        <fullName evidence="2">Uncharacterized protein</fullName>
    </submittedName>
</protein>
<gene>
    <name evidence="2" type="ORF">SAMN04488591_0750</name>
</gene>